<gene>
    <name evidence="6" type="ORF">METZ01_LOCUS313586</name>
</gene>
<evidence type="ECO:0000313" key="6">
    <source>
        <dbReference type="EMBL" id="SVC60732.1"/>
    </source>
</evidence>
<proteinExistence type="inferred from homology"/>
<dbReference type="PANTHER" id="PTHR43420:SF44">
    <property type="entry name" value="ACETYLTRANSFERASE YPEA"/>
    <property type="match status" value="1"/>
</dbReference>
<evidence type="ECO:0000256" key="2">
    <source>
        <dbReference type="ARBA" id="ARBA00022490"/>
    </source>
</evidence>
<dbReference type="NCBIfam" id="TIGR01575">
    <property type="entry name" value="rimI"/>
    <property type="match status" value="1"/>
</dbReference>
<dbReference type="InterPro" id="IPR016181">
    <property type="entry name" value="Acyl_CoA_acyltransferase"/>
</dbReference>
<dbReference type="PROSITE" id="PS51186">
    <property type="entry name" value="GNAT"/>
    <property type="match status" value="1"/>
</dbReference>
<evidence type="ECO:0000256" key="3">
    <source>
        <dbReference type="ARBA" id="ARBA00022679"/>
    </source>
</evidence>
<dbReference type="PANTHER" id="PTHR43420">
    <property type="entry name" value="ACETYLTRANSFERASE"/>
    <property type="match status" value="1"/>
</dbReference>
<protein>
    <recommendedName>
        <fullName evidence="5">N-acetyltransferase domain-containing protein</fullName>
    </recommendedName>
</protein>
<dbReference type="SUPFAM" id="SSF55729">
    <property type="entry name" value="Acyl-CoA N-acyltransferases (Nat)"/>
    <property type="match status" value="1"/>
</dbReference>
<organism evidence="6">
    <name type="scientific">marine metagenome</name>
    <dbReference type="NCBI Taxonomy" id="408172"/>
    <lineage>
        <taxon>unclassified sequences</taxon>
        <taxon>metagenomes</taxon>
        <taxon>ecological metagenomes</taxon>
    </lineage>
</organism>
<sequence length="112" mass="12668">LIDQSRVELLALEEEKVGVIGYAVLWCILDQGELANMAVTLQFRGNGLGAHLMASVLEVARDRGVRTMYLEVRASNERAVELYRRFGFCDVGLRKGYYQDPKEDARMMKAVL</sequence>
<feature type="non-terminal residue" evidence="6">
    <location>
        <position position="1"/>
    </location>
</feature>
<dbReference type="InterPro" id="IPR006464">
    <property type="entry name" value="AcTrfase_RimI/Ard1"/>
</dbReference>
<comment type="similarity">
    <text evidence="1">Belongs to the acetyltransferase family. RimI subfamily.</text>
</comment>
<keyword evidence="3" id="KW-0808">Transferase</keyword>
<dbReference type="GO" id="GO:0008080">
    <property type="term" value="F:N-acetyltransferase activity"/>
    <property type="evidence" value="ECO:0007669"/>
    <property type="project" value="InterPro"/>
</dbReference>
<dbReference type="Gene3D" id="3.40.630.30">
    <property type="match status" value="1"/>
</dbReference>
<dbReference type="Pfam" id="PF00583">
    <property type="entry name" value="Acetyltransf_1"/>
    <property type="match status" value="1"/>
</dbReference>
<dbReference type="InterPro" id="IPR050680">
    <property type="entry name" value="YpeA/RimI_acetyltransf"/>
</dbReference>
<accession>A0A382NLZ9</accession>
<reference evidence="6" key="1">
    <citation type="submission" date="2018-05" db="EMBL/GenBank/DDBJ databases">
        <authorList>
            <person name="Lanie J.A."/>
            <person name="Ng W.-L."/>
            <person name="Kazmierczak K.M."/>
            <person name="Andrzejewski T.M."/>
            <person name="Davidsen T.M."/>
            <person name="Wayne K.J."/>
            <person name="Tettelin H."/>
            <person name="Glass J.I."/>
            <person name="Rusch D."/>
            <person name="Podicherti R."/>
            <person name="Tsui H.-C.T."/>
            <person name="Winkler M.E."/>
        </authorList>
    </citation>
    <scope>NUCLEOTIDE SEQUENCE</scope>
</reference>
<evidence type="ECO:0000259" key="5">
    <source>
        <dbReference type="PROSITE" id="PS51186"/>
    </source>
</evidence>
<dbReference type="InterPro" id="IPR000182">
    <property type="entry name" value="GNAT_dom"/>
</dbReference>
<dbReference type="AlphaFoldDB" id="A0A382NLZ9"/>
<name>A0A382NLZ9_9ZZZZ</name>
<keyword evidence="2" id="KW-0963">Cytoplasm</keyword>
<evidence type="ECO:0000256" key="4">
    <source>
        <dbReference type="ARBA" id="ARBA00023315"/>
    </source>
</evidence>
<dbReference type="EMBL" id="UINC01100571">
    <property type="protein sequence ID" value="SVC60732.1"/>
    <property type="molecule type" value="Genomic_DNA"/>
</dbReference>
<feature type="domain" description="N-acetyltransferase" evidence="5">
    <location>
        <begin position="1"/>
        <end position="112"/>
    </location>
</feature>
<dbReference type="CDD" id="cd04301">
    <property type="entry name" value="NAT_SF"/>
    <property type="match status" value="1"/>
</dbReference>
<keyword evidence="4" id="KW-0012">Acyltransferase</keyword>
<evidence type="ECO:0000256" key="1">
    <source>
        <dbReference type="ARBA" id="ARBA00005395"/>
    </source>
</evidence>